<dbReference type="InterPro" id="IPR032694">
    <property type="entry name" value="CopC/D"/>
</dbReference>
<dbReference type="GO" id="GO:0046688">
    <property type="term" value="P:response to copper ion"/>
    <property type="evidence" value="ECO:0007669"/>
    <property type="project" value="InterPro"/>
</dbReference>
<dbReference type="InterPro" id="IPR014756">
    <property type="entry name" value="Ig_E-set"/>
</dbReference>
<dbReference type="Pfam" id="PF04234">
    <property type="entry name" value="CopC"/>
    <property type="match status" value="1"/>
</dbReference>
<keyword evidence="3" id="KW-0479">Metal-binding</keyword>
<dbReference type="InterPro" id="IPR014755">
    <property type="entry name" value="Cu-Rt/internalin_Ig-like"/>
</dbReference>
<comment type="caution">
    <text evidence="9">The sequence shown here is derived from an EMBL/GenBank/DDBJ whole genome shotgun (WGS) entry which is preliminary data.</text>
</comment>
<evidence type="ECO:0000256" key="3">
    <source>
        <dbReference type="ARBA" id="ARBA00022723"/>
    </source>
</evidence>
<feature type="signal peptide" evidence="7">
    <location>
        <begin position="1"/>
        <end position="21"/>
    </location>
</feature>
<feature type="chain" id="PRO_5013263474" evidence="7">
    <location>
        <begin position="22"/>
        <end position="118"/>
    </location>
</feature>
<sequence length="118" mass="12425">MRASSAFIAVSLVLASSPALSHPRLVAAVPAENAAARGVSLVRLTFSERLVPTFSGAELSMIGPRAHAVPARVRVAPDGRTLVVAPSRALPKGSYRVDWHVVSTDTHRVKGGYAFRVG</sequence>
<comment type="similarity">
    <text evidence="2">Belongs to the CopC family.</text>
</comment>
<evidence type="ECO:0000313" key="10">
    <source>
        <dbReference type="Proteomes" id="UP000218323"/>
    </source>
</evidence>
<dbReference type="Proteomes" id="UP000218323">
    <property type="component" value="Unassembled WGS sequence"/>
</dbReference>
<keyword evidence="5" id="KW-0574">Periplasm</keyword>
<evidence type="ECO:0000256" key="4">
    <source>
        <dbReference type="ARBA" id="ARBA00022729"/>
    </source>
</evidence>
<accession>A0A2A4IC98</accession>
<evidence type="ECO:0000313" key="9">
    <source>
        <dbReference type="EMBL" id="PCG15758.1"/>
    </source>
</evidence>
<evidence type="ECO:0000256" key="7">
    <source>
        <dbReference type="SAM" id="SignalP"/>
    </source>
</evidence>
<dbReference type="Gene3D" id="2.60.40.1220">
    <property type="match status" value="1"/>
</dbReference>
<gene>
    <name evidence="9" type="ORF">COA07_01895</name>
</gene>
<dbReference type="InterPro" id="IPR047685">
    <property type="entry name" value="CopC-like"/>
</dbReference>
<evidence type="ECO:0000256" key="2">
    <source>
        <dbReference type="ARBA" id="ARBA00010509"/>
    </source>
</evidence>
<dbReference type="SUPFAM" id="SSF81296">
    <property type="entry name" value="E set domains"/>
    <property type="match status" value="1"/>
</dbReference>
<dbReference type="NCBIfam" id="NF033814">
    <property type="entry name" value="copper_CopC"/>
    <property type="match status" value="1"/>
</dbReference>
<evidence type="ECO:0000256" key="5">
    <source>
        <dbReference type="ARBA" id="ARBA00022764"/>
    </source>
</evidence>
<dbReference type="AlphaFoldDB" id="A0A2A4IC98"/>
<name>A0A2A4IC98_9SPHN</name>
<protein>
    <submittedName>
        <fullName evidence="9">Copper resistance protein CopC</fullName>
    </submittedName>
</protein>
<dbReference type="GO" id="GO:0042597">
    <property type="term" value="C:periplasmic space"/>
    <property type="evidence" value="ECO:0007669"/>
    <property type="project" value="UniProtKB-SubCell"/>
</dbReference>
<keyword evidence="10" id="KW-1185">Reference proteome</keyword>
<keyword evidence="6" id="KW-0186">Copper</keyword>
<evidence type="ECO:0000256" key="1">
    <source>
        <dbReference type="ARBA" id="ARBA00004418"/>
    </source>
</evidence>
<dbReference type="GO" id="GO:0006825">
    <property type="term" value="P:copper ion transport"/>
    <property type="evidence" value="ECO:0007669"/>
    <property type="project" value="InterPro"/>
</dbReference>
<organism evidence="9 10">
    <name type="scientific">Sphingomonas adhaesiva</name>
    <dbReference type="NCBI Taxonomy" id="28212"/>
    <lineage>
        <taxon>Bacteria</taxon>
        <taxon>Pseudomonadati</taxon>
        <taxon>Pseudomonadota</taxon>
        <taxon>Alphaproteobacteria</taxon>
        <taxon>Sphingomonadales</taxon>
        <taxon>Sphingomonadaceae</taxon>
        <taxon>Sphingomonas</taxon>
    </lineage>
</organism>
<reference evidence="9 10" key="1">
    <citation type="submission" date="2017-09" db="EMBL/GenBank/DDBJ databases">
        <title>Sphingomonas adhaesiva DSM 7418, whole genome shotgun sequence.</title>
        <authorList>
            <person name="Feng G."/>
            <person name="Zhu H."/>
        </authorList>
    </citation>
    <scope>NUCLEOTIDE SEQUENCE [LARGE SCALE GENOMIC DNA]</scope>
    <source>
        <strain evidence="9 10">DSM 7418</strain>
    </source>
</reference>
<dbReference type="GO" id="GO:0005886">
    <property type="term" value="C:plasma membrane"/>
    <property type="evidence" value="ECO:0007669"/>
    <property type="project" value="TreeGrafter"/>
</dbReference>
<dbReference type="EMBL" id="NWVC01000001">
    <property type="protein sequence ID" value="PCG15758.1"/>
    <property type="molecule type" value="Genomic_DNA"/>
</dbReference>
<dbReference type="PANTHER" id="PTHR34820:SF4">
    <property type="entry name" value="INNER MEMBRANE PROTEIN YEBZ"/>
    <property type="match status" value="1"/>
</dbReference>
<keyword evidence="4 7" id="KW-0732">Signal</keyword>
<proteinExistence type="inferred from homology"/>
<dbReference type="RefSeq" id="WP_066707106.1">
    <property type="nucleotide sequence ID" value="NZ_JBHIWA010000009.1"/>
</dbReference>
<evidence type="ECO:0000256" key="6">
    <source>
        <dbReference type="ARBA" id="ARBA00023008"/>
    </source>
</evidence>
<dbReference type="InterPro" id="IPR007348">
    <property type="entry name" value="CopC_dom"/>
</dbReference>
<dbReference type="PANTHER" id="PTHR34820">
    <property type="entry name" value="INNER MEMBRANE PROTEIN YEBZ"/>
    <property type="match status" value="1"/>
</dbReference>
<dbReference type="GO" id="GO:0005507">
    <property type="term" value="F:copper ion binding"/>
    <property type="evidence" value="ECO:0007669"/>
    <property type="project" value="InterPro"/>
</dbReference>
<feature type="domain" description="CopC" evidence="8">
    <location>
        <begin position="22"/>
        <end position="117"/>
    </location>
</feature>
<evidence type="ECO:0000259" key="8">
    <source>
        <dbReference type="Pfam" id="PF04234"/>
    </source>
</evidence>
<comment type="subcellular location">
    <subcellularLocation>
        <location evidence="1">Periplasm</location>
    </subcellularLocation>
</comment>